<dbReference type="EC" id="3.1.21.10" evidence="13"/>
<dbReference type="GO" id="GO:0000287">
    <property type="term" value="F:magnesium ion binding"/>
    <property type="evidence" value="ECO:0007669"/>
    <property type="project" value="UniProtKB-UniRule"/>
</dbReference>
<feature type="site" description="Transition state stabilizer" evidence="13">
    <location>
        <position position="75"/>
    </location>
</feature>
<dbReference type="GO" id="GO:0007059">
    <property type="term" value="P:chromosome segregation"/>
    <property type="evidence" value="ECO:0007669"/>
    <property type="project" value="UniProtKB-UniRule"/>
</dbReference>
<name>A0A285H243_9FIRM</name>
<evidence type="ECO:0000256" key="10">
    <source>
        <dbReference type="ARBA" id="ARBA00023204"/>
    </source>
</evidence>
<accession>A0A285H243</accession>
<evidence type="ECO:0000256" key="6">
    <source>
        <dbReference type="ARBA" id="ARBA00022763"/>
    </source>
</evidence>
<comment type="subcellular location">
    <subcellularLocation>
        <location evidence="1 13">Cytoplasm</location>
    </subcellularLocation>
</comment>
<dbReference type="OrthoDB" id="9783592at2"/>
<dbReference type="AlphaFoldDB" id="A0A285H243"/>
<gene>
    <name evidence="13" type="primary">recU</name>
    <name evidence="14" type="ORF">SAMN06265827_11319</name>
</gene>
<evidence type="ECO:0000256" key="7">
    <source>
        <dbReference type="ARBA" id="ARBA00022801"/>
    </source>
</evidence>
<dbReference type="InterPro" id="IPR011856">
    <property type="entry name" value="tRNA_endonuc-like_dom_sf"/>
</dbReference>
<organism evidence="14 15">
    <name type="scientific">Orenia metallireducens</name>
    <dbReference type="NCBI Taxonomy" id="1413210"/>
    <lineage>
        <taxon>Bacteria</taxon>
        <taxon>Bacillati</taxon>
        <taxon>Bacillota</taxon>
        <taxon>Clostridia</taxon>
        <taxon>Halanaerobiales</taxon>
        <taxon>Halobacteroidaceae</taxon>
        <taxon>Orenia</taxon>
    </lineage>
</organism>
<keyword evidence="9 13" id="KW-0233">DNA recombination</keyword>
<dbReference type="Gene3D" id="3.40.1350.10">
    <property type="match status" value="1"/>
</dbReference>
<dbReference type="GO" id="GO:0008821">
    <property type="term" value="F:crossover junction DNA endonuclease activity"/>
    <property type="evidence" value="ECO:0007669"/>
    <property type="project" value="UniProtKB-EC"/>
</dbReference>
<keyword evidence="6 13" id="KW-0227">DNA damage</keyword>
<comment type="similarity">
    <text evidence="11 13">Belongs to the RecU family.</text>
</comment>
<evidence type="ECO:0000256" key="5">
    <source>
        <dbReference type="ARBA" id="ARBA00022759"/>
    </source>
</evidence>
<evidence type="ECO:0000256" key="13">
    <source>
        <dbReference type="HAMAP-Rule" id="MF_00130"/>
    </source>
</evidence>
<dbReference type="GO" id="GO:0003676">
    <property type="term" value="F:nucleic acid binding"/>
    <property type="evidence" value="ECO:0007669"/>
    <property type="project" value="InterPro"/>
</dbReference>
<keyword evidence="10 13" id="KW-0234">DNA repair</keyword>
<evidence type="ECO:0000256" key="2">
    <source>
        <dbReference type="ARBA" id="ARBA00022490"/>
    </source>
</evidence>
<feature type="binding site" evidence="13">
    <location>
        <position position="73"/>
    </location>
    <ligand>
        <name>Mg(2+)</name>
        <dbReference type="ChEBI" id="CHEBI:18420"/>
    </ligand>
</feature>
<feature type="binding site" evidence="13">
    <location>
        <position position="58"/>
    </location>
    <ligand>
        <name>Mg(2+)</name>
        <dbReference type="ChEBI" id="CHEBI:18420"/>
    </ligand>
</feature>
<dbReference type="RefSeq" id="WP_097017931.1">
    <property type="nucleotide sequence ID" value="NZ_OBDZ01000013.1"/>
</dbReference>
<dbReference type="GO" id="GO:0006310">
    <property type="term" value="P:DNA recombination"/>
    <property type="evidence" value="ECO:0007669"/>
    <property type="project" value="UniProtKB-UniRule"/>
</dbReference>
<evidence type="ECO:0000256" key="4">
    <source>
        <dbReference type="ARBA" id="ARBA00022723"/>
    </source>
</evidence>
<evidence type="ECO:0000256" key="1">
    <source>
        <dbReference type="ARBA" id="ARBA00004496"/>
    </source>
</evidence>
<keyword evidence="7 13" id="KW-0378">Hydrolase</keyword>
<evidence type="ECO:0000256" key="8">
    <source>
        <dbReference type="ARBA" id="ARBA00022842"/>
    </source>
</evidence>
<dbReference type="STRING" id="1413210.U472_07705"/>
<keyword evidence="2 13" id="KW-0963">Cytoplasm</keyword>
<dbReference type="EMBL" id="OBDZ01000013">
    <property type="protein sequence ID" value="SNY29817.1"/>
    <property type="molecule type" value="Genomic_DNA"/>
</dbReference>
<dbReference type="PIRSF" id="PIRSF037785">
    <property type="entry name" value="RecU"/>
    <property type="match status" value="1"/>
</dbReference>
<protein>
    <recommendedName>
        <fullName evidence="12 13">Holliday junction resolvase RecU</fullName>
        <ecNumber evidence="13">3.1.21.10</ecNumber>
    </recommendedName>
    <alternativeName>
        <fullName evidence="13">Recombination protein U homolog</fullName>
    </alternativeName>
</protein>
<feature type="binding site" evidence="13">
    <location>
        <position position="92"/>
    </location>
    <ligand>
        <name>Mg(2+)</name>
        <dbReference type="ChEBI" id="CHEBI:18420"/>
    </ligand>
</feature>
<dbReference type="Proteomes" id="UP000219573">
    <property type="component" value="Unassembled WGS sequence"/>
</dbReference>
<sequence length="176" mass="20364">MYYGSRGQLLEEMIEESNQQYSLQQMGVIQKIPTPVKVLNIDSRTGKIKNGFYEKKSTVDYIGVFKGVPIAFDAKETNVDTRLDLSNVKEHQYYFLKNWVENGGVGFLIIHFANLNESYYLPFELLDEYWTKMLAGGRKSIPYKKIVQESYQIGSRGLIFLDYLRAVEEYLTAKEG</sequence>
<comment type="function">
    <text evidence="13">Endonuclease that resolves Holliday junction intermediates in genetic recombination. Cleaves mobile four-strand junctions by introducing symmetrical nicks in paired strands. Promotes annealing of linear ssDNA with homologous dsDNA. Required for DNA repair, homologous recombination and chromosome segregation.</text>
</comment>
<evidence type="ECO:0000256" key="12">
    <source>
        <dbReference type="ARBA" id="ARBA00029523"/>
    </source>
</evidence>
<dbReference type="HAMAP" id="MF_00130">
    <property type="entry name" value="RecU"/>
    <property type="match status" value="1"/>
</dbReference>
<keyword evidence="5 13" id="KW-0255">Endonuclease</keyword>
<evidence type="ECO:0000256" key="3">
    <source>
        <dbReference type="ARBA" id="ARBA00022722"/>
    </source>
</evidence>
<dbReference type="SUPFAM" id="SSF52980">
    <property type="entry name" value="Restriction endonuclease-like"/>
    <property type="match status" value="1"/>
</dbReference>
<keyword evidence="3 13" id="KW-0540">Nuclease</keyword>
<dbReference type="InterPro" id="IPR011335">
    <property type="entry name" value="Restrct_endonuc-II-like"/>
</dbReference>
<comment type="catalytic activity">
    <reaction evidence="13">
        <text>Endonucleolytic cleavage at a junction such as a reciprocal single-stranded crossover between two homologous DNA duplexes (Holliday junction).</text>
        <dbReference type="EC" id="3.1.21.10"/>
    </reaction>
</comment>
<evidence type="ECO:0000256" key="11">
    <source>
        <dbReference type="ARBA" id="ARBA00023447"/>
    </source>
</evidence>
<evidence type="ECO:0000313" key="14">
    <source>
        <dbReference type="EMBL" id="SNY29817.1"/>
    </source>
</evidence>
<comment type="cofactor">
    <cofactor evidence="13">
        <name>Mg(2+)</name>
        <dbReference type="ChEBI" id="CHEBI:18420"/>
    </cofactor>
    <text evidence="13">Binds 1 Mg(2+) ion per subunit.</text>
</comment>
<evidence type="ECO:0000256" key="9">
    <source>
        <dbReference type="ARBA" id="ARBA00023172"/>
    </source>
</evidence>
<keyword evidence="8 13" id="KW-0460">Magnesium</keyword>
<evidence type="ECO:0000313" key="15">
    <source>
        <dbReference type="Proteomes" id="UP000219573"/>
    </source>
</evidence>
<keyword evidence="15" id="KW-1185">Reference proteome</keyword>
<proteinExistence type="inferred from homology"/>
<reference evidence="15" key="1">
    <citation type="submission" date="2017-09" db="EMBL/GenBank/DDBJ databases">
        <authorList>
            <person name="Varghese N."/>
            <person name="Submissions S."/>
        </authorList>
    </citation>
    <scope>NUCLEOTIDE SEQUENCE [LARGE SCALE GENOMIC DNA]</scope>
    <source>
        <strain evidence="15">MSL47</strain>
    </source>
</reference>
<feature type="binding site" evidence="13">
    <location>
        <position position="60"/>
    </location>
    <ligand>
        <name>Mg(2+)</name>
        <dbReference type="ChEBI" id="CHEBI:18420"/>
    </ligand>
</feature>
<keyword evidence="4 13" id="KW-0479">Metal-binding</keyword>
<dbReference type="InterPro" id="IPR004612">
    <property type="entry name" value="Resolv_RecU"/>
</dbReference>
<dbReference type="GO" id="GO:0005737">
    <property type="term" value="C:cytoplasm"/>
    <property type="evidence" value="ECO:0007669"/>
    <property type="project" value="UniProtKB-SubCell"/>
</dbReference>
<dbReference type="GO" id="GO:0006281">
    <property type="term" value="P:DNA repair"/>
    <property type="evidence" value="ECO:0007669"/>
    <property type="project" value="UniProtKB-UniRule"/>
</dbReference>
<dbReference type="Pfam" id="PF03838">
    <property type="entry name" value="RecU"/>
    <property type="match status" value="1"/>
</dbReference>
<dbReference type="CDD" id="cd22354">
    <property type="entry name" value="RecU-like"/>
    <property type="match status" value="1"/>
</dbReference>